<sequence length="65" mass="7508">MQNLANKPISPTLKNMQVDAIEIFPKSQYSSLCTIFSRLKIEQNLKFSKEIKEDCIVVQRLSDYA</sequence>
<keyword evidence="2" id="KW-1185">Reference proteome</keyword>
<dbReference type="Proteomes" id="UP000605676">
    <property type="component" value="Unassembled WGS sequence"/>
</dbReference>
<comment type="caution">
    <text evidence="1">The sequence shown here is derived from an EMBL/GenBank/DDBJ whole genome shotgun (WGS) entry which is preliminary data.</text>
</comment>
<reference evidence="1 2" key="1">
    <citation type="submission" date="2021-01" db="EMBL/GenBank/DDBJ databases">
        <title>Carboxyliciviraga sp.nov., isolated from coastal sediments.</title>
        <authorList>
            <person name="Lu D."/>
            <person name="Zhang T."/>
        </authorList>
    </citation>
    <scope>NUCLEOTIDE SEQUENCE [LARGE SCALE GENOMIC DNA]</scope>
    <source>
        <strain evidence="1 2">N1Y132</strain>
    </source>
</reference>
<proteinExistence type="predicted"/>
<dbReference type="EMBL" id="JAENRR010000008">
    <property type="protein sequence ID" value="MBK3516677.1"/>
    <property type="molecule type" value="Genomic_DNA"/>
</dbReference>
<evidence type="ECO:0000313" key="2">
    <source>
        <dbReference type="Proteomes" id="UP000605676"/>
    </source>
</evidence>
<dbReference type="RefSeq" id="WP_200463908.1">
    <property type="nucleotide sequence ID" value="NZ_JAENRR010000008.1"/>
</dbReference>
<organism evidence="1 2">
    <name type="scientific">Carboxylicivirga marina</name>
    <dbReference type="NCBI Taxonomy" id="2800988"/>
    <lineage>
        <taxon>Bacteria</taxon>
        <taxon>Pseudomonadati</taxon>
        <taxon>Bacteroidota</taxon>
        <taxon>Bacteroidia</taxon>
        <taxon>Marinilabiliales</taxon>
        <taxon>Marinilabiliaceae</taxon>
        <taxon>Carboxylicivirga</taxon>
    </lineage>
</organism>
<gene>
    <name evidence="1" type="ORF">JIV24_04930</name>
</gene>
<accession>A0ABS1HG89</accession>
<protein>
    <submittedName>
        <fullName evidence="1">Uncharacterized protein</fullName>
    </submittedName>
</protein>
<evidence type="ECO:0000313" key="1">
    <source>
        <dbReference type="EMBL" id="MBK3516677.1"/>
    </source>
</evidence>
<name>A0ABS1HG89_9BACT</name>